<feature type="chain" id="PRO_5026873411" description="DUF3108 domain-containing protein" evidence="1">
    <location>
        <begin position="19"/>
        <end position="218"/>
    </location>
</feature>
<dbReference type="Proteomes" id="UP000472320">
    <property type="component" value="Unassembled WGS sequence"/>
</dbReference>
<dbReference type="Pfam" id="PF11306">
    <property type="entry name" value="DUF3108"/>
    <property type="match status" value="1"/>
</dbReference>
<name>A0A6L6QQ60_9BURK</name>
<organism evidence="2 3">
    <name type="scientific">Massilia eburnea</name>
    <dbReference type="NCBI Taxonomy" id="1776165"/>
    <lineage>
        <taxon>Bacteria</taxon>
        <taxon>Pseudomonadati</taxon>
        <taxon>Pseudomonadota</taxon>
        <taxon>Betaproteobacteria</taxon>
        <taxon>Burkholderiales</taxon>
        <taxon>Oxalobacteraceae</taxon>
        <taxon>Telluria group</taxon>
        <taxon>Massilia</taxon>
    </lineage>
</organism>
<dbReference type="EMBL" id="WNKX01000037">
    <property type="protein sequence ID" value="MTW14231.1"/>
    <property type="molecule type" value="Genomic_DNA"/>
</dbReference>
<reference evidence="2 3" key="1">
    <citation type="submission" date="2019-11" db="EMBL/GenBank/DDBJ databases">
        <title>Type strains purchased from KCTC, JCM and DSMZ.</title>
        <authorList>
            <person name="Lu H."/>
        </authorList>
    </citation>
    <scope>NUCLEOTIDE SEQUENCE [LARGE SCALE GENOMIC DNA]</scope>
    <source>
        <strain evidence="2 3">JCM 31587</strain>
    </source>
</reference>
<sequence>MPRSLLFLLALCCAPVGATDIKVGAPLPRMSLVKEGAHHWLRYWRNGEVNTPVDIWTREVRYTPAGMQIRQRWDGVNTLVLLDSWFDKDTFKPRTHHRIREKDGKRTEENFDFSAYEPTFNFETDIEFLQALPLAEGYEASIMFYHPGGPAPARYTWKVVGSEIIQGPQGAVDCWLLTTDYNRPGTVARFWMAKATQLLVRQEATAPDGKVMVKSLLD</sequence>
<protein>
    <recommendedName>
        <fullName evidence="4">DUF3108 domain-containing protein</fullName>
    </recommendedName>
</protein>
<dbReference type="InterPro" id="IPR021457">
    <property type="entry name" value="DUF3108"/>
</dbReference>
<proteinExistence type="predicted"/>
<keyword evidence="1" id="KW-0732">Signal</keyword>
<keyword evidence="3" id="KW-1185">Reference proteome</keyword>
<dbReference type="OrthoDB" id="6057441at2"/>
<gene>
    <name evidence="2" type="ORF">GM658_26810</name>
</gene>
<evidence type="ECO:0000313" key="3">
    <source>
        <dbReference type="Proteomes" id="UP000472320"/>
    </source>
</evidence>
<evidence type="ECO:0000313" key="2">
    <source>
        <dbReference type="EMBL" id="MTW14231.1"/>
    </source>
</evidence>
<evidence type="ECO:0008006" key="4">
    <source>
        <dbReference type="Google" id="ProtNLM"/>
    </source>
</evidence>
<dbReference type="RefSeq" id="WP_155457176.1">
    <property type="nucleotide sequence ID" value="NZ_WNKX01000037.1"/>
</dbReference>
<comment type="caution">
    <text evidence="2">The sequence shown here is derived from an EMBL/GenBank/DDBJ whole genome shotgun (WGS) entry which is preliminary data.</text>
</comment>
<accession>A0A6L6QQ60</accession>
<feature type="signal peptide" evidence="1">
    <location>
        <begin position="1"/>
        <end position="18"/>
    </location>
</feature>
<dbReference type="AlphaFoldDB" id="A0A6L6QQ60"/>
<evidence type="ECO:0000256" key="1">
    <source>
        <dbReference type="SAM" id="SignalP"/>
    </source>
</evidence>